<feature type="transmembrane region" description="Helical" evidence="1">
    <location>
        <begin position="53"/>
        <end position="73"/>
    </location>
</feature>
<dbReference type="EMBL" id="CP042913">
    <property type="protein sequence ID" value="QEG32933.1"/>
    <property type="molecule type" value="Genomic_DNA"/>
</dbReference>
<keyword evidence="1" id="KW-1133">Transmembrane helix</keyword>
<sequence length="160" mass="18229">MDYHGIEGFLGSRASLAYDVAFLLELAVIPLFIHSLLLLLVRHDYQAHKRLQLIVTGMFAVAVGLFAFEFFAYDWRTRVGVEADAIPRITYMTLTIHLAFLTITALIWLVLFLNALNKIPSPPGPCEFGPTYVFWLVLLGLQLFISTLTGWEFYMLAFCY</sequence>
<dbReference type="KEGG" id="bgok:Pr1d_01940"/>
<name>A0A5B9QF42_9BACT</name>
<proteinExistence type="predicted"/>
<feature type="transmembrane region" description="Helical" evidence="1">
    <location>
        <begin position="89"/>
        <end position="111"/>
    </location>
</feature>
<gene>
    <name evidence="2" type="ORF">Pr1d_01940</name>
</gene>
<evidence type="ECO:0000313" key="3">
    <source>
        <dbReference type="Proteomes" id="UP000323917"/>
    </source>
</evidence>
<dbReference type="OrthoDB" id="271768at2"/>
<keyword evidence="3" id="KW-1185">Reference proteome</keyword>
<protein>
    <recommendedName>
        <fullName evidence="4">DUF420 domain-containing protein</fullName>
    </recommendedName>
</protein>
<reference evidence="2 3" key="1">
    <citation type="submission" date="2019-08" db="EMBL/GenBank/DDBJ databases">
        <title>Deep-cultivation of Planctomycetes and their phenomic and genomic characterization uncovers novel biology.</title>
        <authorList>
            <person name="Wiegand S."/>
            <person name="Jogler M."/>
            <person name="Boedeker C."/>
            <person name="Pinto D."/>
            <person name="Vollmers J."/>
            <person name="Rivas-Marin E."/>
            <person name="Kohn T."/>
            <person name="Peeters S.H."/>
            <person name="Heuer A."/>
            <person name="Rast P."/>
            <person name="Oberbeckmann S."/>
            <person name="Bunk B."/>
            <person name="Jeske O."/>
            <person name="Meyerdierks A."/>
            <person name="Storesund J.E."/>
            <person name="Kallscheuer N."/>
            <person name="Luecker S."/>
            <person name="Lage O.M."/>
            <person name="Pohl T."/>
            <person name="Merkel B.J."/>
            <person name="Hornburger P."/>
            <person name="Mueller R.-W."/>
            <person name="Bruemmer F."/>
            <person name="Labrenz M."/>
            <person name="Spormann A.M."/>
            <person name="Op den Camp H."/>
            <person name="Overmann J."/>
            <person name="Amann R."/>
            <person name="Jetten M.S.M."/>
            <person name="Mascher T."/>
            <person name="Medema M.H."/>
            <person name="Devos D.P."/>
            <person name="Kaster A.-K."/>
            <person name="Ovreas L."/>
            <person name="Rohde M."/>
            <person name="Galperin M.Y."/>
            <person name="Jogler C."/>
        </authorList>
    </citation>
    <scope>NUCLEOTIDE SEQUENCE [LARGE SCALE GENOMIC DNA]</scope>
    <source>
        <strain evidence="2 3">Pr1d</strain>
    </source>
</reference>
<organism evidence="2 3">
    <name type="scientific">Bythopirellula goksoeyrii</name>
    <dbReference type="NCBI Taxonomy" id="1400387"/>
    <lineage>
        <taxon>Bacteria</taxon>
        <taxon>Pseudomonadati</taxon>
        <taxon>Planctomycetota</taxon>
        <taxon>Planctomycetia</taxon>
        <taxon>Pirellulales</taxon>
        <taxon>Lacipirellulaceae</taxon>
        <taxon>Bythopirellula</taxon>
    </lineage>
</organism>
<keyword evidence="1" id="KW-0472">Membrane</keyword>
<evidence type="ECO:0008006" key="4">
    <source>
        <dbReference type="Google" id="ProtNLM"/>
    </source>
</evidence>
<feature type="transmembrane region" description="Helical" evidence="1">
    <location>
        <begin position="20"/>
        <end position="41"/>
    </location>
</feature>
<dbReference type="Proteomes" id="UP000323917">
    <property type="component" value="Chromosome"/>
</dbReference>
<dbReference type="AlphaFoldDB" id="A0A5B9QF42"/>
<evidence type="ECO:0000256" key="1">
    <source>
        <dbReference type="SAM" id="Phobius"/>
    </source>
</evidence>
<evidence type="ECO:0000313" key="2">
    <source>
        <dbReference type="EMBL" id="QEG32933.1"/>
    </source>
</evidence>
<feature type="transmembrane region" description="Helical" evidence="1">
    <location>
        <begin position="132"/>
        <end position="154"/>
    </location>
</feature>
<keyword evidence="1" id="KW-0812">Transmembrane</keyword>
<dbReference type="RefSeq" id="WP_148071748.1">
    <property type="nucleotide sequence ID" value="NZ_CP042913.1"/>
</dbReference>
<accession>A0A5B9QF42</accession>